<keyword evidence="3" id="KW-1185">Reference proteome</keyword>
<evidence type="ECO:0000313" key="2">
    <source>
        <dbReference type="EMBL" id="PRQ41657.1"/>
    </source>
</evidence>
<proteinExistence type="predicted"/>
<dbReference type="OrthoDB" id="10260542at2759"/>
<dbReference type="SUPFAM" id="SSF51182">
    <property type="entry name" value="RmlC-like cupins"/>
    <property type="match status" value="1"/>
</dbReference>
<dbReference type="Gramene" id="PRQ41657">
    <property type="protein sequence ID" value="PRQ41657"/>
    <property type="gene ID" value="RchiOBHm_Chr3g0449191"/>
</dbReference>
<dbReference type="EMBL" id="PDCK01000041">
    <property type="protein sequence ID" value="PRQ41657.1"/>
    <property type="molecule type" value="Genomic_DNA"/>
</dbReference>
<dbReference type="InterPro" id="IPR011051">
    <property type="entry name" value="RmlC_Cupin_sf"/>
</dbReference>
<dbReference type="Gene3D" id="2.60.120.10">
    <property type="entry name" value="Jelly Rolls"/>
    <property type="match status" value="1"/>
</dbReference>
<dbReference type="PANTHER" id="PTHR33271">
    <property type="entry name" value="OS04G0445200 PROTEIN"/>
    <property type="match status" value="1"/>
</dbReference>
<dbReference type="OMA" id="SSEWVEF"/>
<name>A0A2P6R5D9_ROSCH</name>
<reference evidence="2 3" key="1">
    <citation type="journal article" date="2018" name="Nat. Genet.">
        <title>The Rosa genome provides new insights in the design of modern roses.</title>
        <authorList>
            <person name="Bendahmane M."/>
        </authorList>
    </citation>
    <scope>NUCLEOTIDE SEQUENCE [LARGE SCALE GENOMIC DNA]</scope>
    <source>
        <strain evidence="3">cv. Old Blush</strain>
    </source>
</reference>
<protein>
    <submittedName>
        <fullName evidence="2">Allantoin-urate catabolism protein</fullName>
    </submittedName>
</protein>
<dbReference type="CDD" id="cd02227">
    <property type="entry name" value="cupin_TM1112-like"/>
    <property type="match status" value="1"/>
</dbReference>
<gene>
    <name evidence="2" type="ORF">RchiOBHm_Chr3g0449191</name>
</gene>
<organism evidence="2 3">
    <name type="scientific">Rosa chinensis</name>
    <name type="common">China rose</name>
    <dbReference type="NCBI Taxonomy" id="74649"/>
    <lineage>
        <taxon>Eukaryota</taxon>
        <taxon>Viridiplantae</taxon>
        <taxon>Streptophyta</taxon>
        <taxon>Embryophyta</taxon>
        <taxon>Tracheophyta</taxon>
        <taxon>Spermatophyta</taxon>
        <taxon>Magnoliopsida</taxon>
        <taxon>eudicotyledons</taxon>
        <taxon>Gunneridae</taxon>
        <taxon>Pentapetalae</taxon>
        <taxon>rosids</taxon>
        <taxon>fabids</taxon>
        <taxon>Rosales</taxon>
        <taxon>Rosaceae</taxon>
        <taxon>Rosoideae</taxon>
        <taxon>Rosoideae incertae sedis</taxon>
        <taxon>Rosa</taxon>
    </lineage>
</organism>
<dbReference type="InterPro" id="IPR014710">
    <property type="entry name" value="RmlC-like_jellyroll"/>
</dbReference>
<dbReference type="AlphaFoldDB" id="A0A2P6R5D9"/>
<feature type="domain" description="(S)-ureidoglycine aminohydrolase cupin" evidence="1">
    <location>
        <begin position="29"/>
        <end position="107"/>
    </location>
</feature>
<sequence>MATTSNSAVSTFPNLNITVESNPSDSRLSELDINSWPKWGCAPGKYTLKFEAAETCYLVRGRVKVYPKGCSSSSSSEFVEFGEGDLVTIPKGLRCIWDVSVAIDKHYKFESSSS</sequence>
<dbReference type="InterPro" id="IPR008579">
    <property type="entry name" value="UGlyAH_Cupin_dom"/>
</dbReference>
<accession>A0A2P6R5D9</accession>
<dbReference type="Pfam" id="PF05899">
    <property type="entry name" value="Cupin_3"/>
    <property type="match status" value="1"/>
</dbReference>
<dbReference type="PANTHER" id="PTHR33271:SF35">
    <property type="entry name" value="OS02G0620400 PROTEIN"/>
    <property type="match status" value="1"/>
</dbReference>
<dbReference type="Proteomes" id="UP000238479">
    <property type="component" value="Chromosome 3"/>
</dbReference>
<comment type="caution">
    <text evidence="2">The sequence shown here is derived from an EMBL/GenBank/DDBJ whole genome shotgun (WGS) entry which is preliminary data.</text>
</comment>
<evidence type="ECO:0000313" key="3">
    <source>
        <dbReference type="Proteomes" id="UP000238479"/>
    </source>
</evidence>
<evidence type="ECO:0000259" key="1">
    <source>
        <dbReference type="Pfam" id="PF05899"/>
    </source>
</evidence>